<reference evidence="8" key="1">
    <citation type="submission" date="2020-12" db="EMBL/GenBank/DDBJ databases">
        <authorList>
            <person name="Iha C."/>
        </authorList>
    </citation>
    <scope>NUCLEOTIDE SEQUENCE</scope>
</reference>
<dbReference type="Pfam" id="PF00642">
    <property type="entry name" value="zf-CCCH"/>
    <property type="match status" value="1"/>
</dbReference>
<evidence type="ECO:0000313" key="8">
    <source>
        <dbReference type="EMBL" id="CAD7699629.1"/>
    </source>
</evidence>
<gene>
    <name evidence="8" type="ORF">OSTQU699_LOCUS4988</name>
</gene>
<sequence length="446" mass="47650">MTKVAKDREGPGGLDALYASDEFRMYCFKVLPCSKHYSHDWTVCPFAHPGEKARRRDPRVFRYAGVECPHVKEGLKCPRGDLCPFAHNIFECWLHPTRYRTQLCNEPASCRRKVCFFAHSLEELREPSNPLEAVPSEGGAKTARLSLDSGTSSNLAAMGASGSARRSVDIPKSPQPSPEQLQVSGGLASMHQIPGVSAALNSISQASGSNASIHDLAGLLQQLTVSMGSQQIPQNERIVQLLLMLLGEIAHANGGQPAEGHGGEESVGAPRATFPRVSIDNHGLQRSPGLNLGFASNGAMQGPSDVANQGIPEHAPLKAPLGRVSMDGVMNPYGPGMHTRGPSIDALGAVAVSEALSMGLSGVRRVSVDSALLTGYHLPMQGTRVAPGMPYSFLDAGRMAPNVGFNRTVVDVNMLRSSTDSSRSDETQMRRQSTDANLPDAFILHS</sequence>
<protein>
    <recommendedName>
        <fullName evidence="7">C3H1-type domain-containing protein</fullName>
    </recommendedName>
</protein>
<evidence type="ECO:0000256" key="1">
    <source>
        <dbReference type="ARBA" id="ARBA00022723"/>
    </source>
</evidence>
<evidence type="ECO:0000256" key="2">
    <source>
        <dbReference type="ARBA" id="ARBA00022771"/>
    </source>
</evidence>
<keyword evidence="3 5" id="KW-0862">Zinc</keyword>
<dbReference type="GO" id="GO:0003677">
    <property type="term" value="F:DNA binding"/>
    <property type="evidence" value="ECO:0007669"/>
    <property type="project" value="UniProtKB-KW"/>
</dbReference>
<dbReference type="PANTHER" id="PTHR14493:SF50">
    <property type="entry name" value="RING FINGER PROTEIN UNKEMPT"/>
    <property type="match status" value="1"/>
</dbReference>
<dbReference type="AlphaFoldDB" id="A0A8S1J0S0"/>
<evidence type="ECO:0000256" key="6">
    <source>
        <dbReference type="SAM" id="MobiDB-lite"/>
    </source>
</evidence>
<accession>A0A8S1J0S0</accession>
<evidence type="ECO:0000256" key="4">
    <source>
        <dbReference type="ARBA" id="ARBA00023125"/>
    </source>
</evidence>
<dbReference type="EMBL" id="CAJHUC010001078">
    <property type="protein sequence ID" value="CAD7699629.1"/>
    <property type="molecule type" value="Genomic_DNA"/>
</dbReference>
<feature type="region of interest" description="Disordered" evidence="6">
    <location>
        <begin position="127"/>
        <end position="182"/>
    </location>
</feature>
<dbReference type="GO" id="GO:0008270">
    <property type="term" value="F:zinc ion binding"/>
    <property type="evidence" value="ECO:0007669"/>
    <property type="project" value="UniProtKB-KW"/>
</dbReference>
<keyword evidence="1 5" id="KW-0479">Metal-binding</keyword>
<dbReference type="SMART" id="SM00356">
    <property type="entry name" value="ZnF_C3H1"/>
    <property type="match status" value="2"/>
</dbReference>
<evidence type="ECO:0000313" key="9">
    <source>
        <dbReference type="Proteomes" id="UP000708148"/>
    </source>
</evidence>
<proteinExistence type="predicted"/>
<feature type="region of interest" description="Disordered" evidence="6">
    <location>
        <begin position="417"/>
        <end position="439"/>
    </location>
</feature>
<dbReference type="Pfam" id="PF25512">
    <property type="entry name" value="zf-CCCH_AtC3H23"/>
    <property type="match status" value="1"/>
</dbReference>
<evidence type="ECO:0000256" key="5">
    <source>
        <dbReference type="PROSITE-ProRule" id="PRU00723"/>
    </source>
</evidence>
<keyword evidence="9" id="KW-1185">Reference proteome</keyword>
<dbReference type="InterPro" id="IPR045234">
    <property type="entry name" value="Unkempt-like"/>
</dbReference>
<dbReference type="InterPro" id="IPR057444">
    <property type="entry name" value="Znf-CCCH_AtC3H23-like"/>
</dbReference>
<dbReference type="InterPro" id="IPR000571">
    <property type="entry name" value="Znf_CCCH"/>
</dbReference>
<feature type="compositionally biased region" description="Low complexity" evidence="6">
    <location>
        <begin position="156"/>
        <end position="165"/>
    </location>
</feature>
<organism evidence="8 9">
    <name type="scientific">Ostreobium quekettii</name>
    <dbReference type="NCBI Taxonomy" id="121088"/>
    <lineage>
        <taxon>Eukaryota</taxon>
        <taxon>Viridiplantae</taxon>
        <taxon>Chlorophyta</taxon>
        <taxon>core chlorophytes</taxon>
        <taxon>Ulvophyceae</taxon>
        <taxon>TCBD clade</taxon>
        <taxon>Bryopsidales</taxon>
        <taxon>Ostreobineae</taxon>
        <taxon>Ostreobiaceae</taxon>
        <taxon>Ostreobium</taxon>
    </lineage>
</organism>
<keyword evidence="2 5" id="KW-0863">Zinc-finger</keyword>
<feature type="domain" description="C3H1-type" evidence="7">
    <location>
        <begin position="62"/>
        <end position="90"/>
    </location>
</feature>
<name>A0A8S1J0S0_9CHLO</name>
<evidence type="ECO:0000259" key="7">
    <source>
        <dbReference type="PROSITE" id="PS50103"/>
    </source>
</evidence>
<comment type="caution">
    <text evidence="8">The sequence shown here is derived from an EMBL/GenBank/DDBJ whole genome shotgun (WGS) entry which is preliminary data.</text>
</comment>
<dbReference type="Gene3D" id="3.30.1370.210">
    <property type="match status" value="1"/>
</dbReference>
<dbReference type="PANTHER" id="PTHR14493">
    <property type="entry name" value="UNKEMPT FAMILY MEMBER"/>
    <property type="match status" value="1"/>
</dbReference>
<dbReference type="Proteomes" id="UP000708148">
    <property type="component" value="Unassembled WGS sequence"/>
</dbReference>
<dbReference type="PROSITE" id="PS50103">
    <property type="entry name" value="ZF_C3H1"/>
    <property type="match status" value="1"/>
</dbReference>
<keyword evidence="4" id="KW-0238">DNA-binding</keyword>
<feature type="compositionally biased region" description="Basic and acidic residues" evidence="6">
    <location>
        <begin position="422"/>
        <end position="433"/>
    </location>
</feature>
<dbReference type="OrthoDB" id="749011at2759"/>
<feature type="zinc finger region" description="C3H1-type" evidence="5">
    <location>
        <begin position="62"/>
        <end position="90"/>
    </location>
</feature>
<evidence type="ECO:0000256" key="3">
    <source>
        <dbReference type="ARBA" id="ARBA00022833"/>
    </source>
</evidence>